<dbReference type="NCBIfam" id="TIGR00382">
    <property type="entry name" value="clpX"/>
    <property type="match status" value="1"/>
</dbReference>
<dbReference type="SMART" id="SM01086">
    <property type="entry name" value="ClpB_D2-small"/>
    <property type="match status" value="1"/>
</dbReference>
<dbReference type="InterPro" id="IPR027417">
    <property type="entry name" value="P-loop_NTPase"/>
</dbReference>
<dbReference type="PANTHER" id="PTHR48102">
    <property type="entry name" value="ATP-DEPENDENT CLP PROTEASE ATP-BINDING SUBUNIT CLPX-LIKE, MITOCHONDRIAL-RELATED"/>
    <property type="match status" value="1"/>
</dbReference>
<sequence>MENILLRLVQAADYDVELAQRGIIYIDEMDKIARKSENTSITRDVSGEGVQQALLKILEGTVANVPPQGGRKHPHQEFIQVDTKNILFICGGAFDGIEKIIEKRLDRRSIGFCGEVISKKDQDISAILKEVQPHDLLKFGIIPELVGRLPVIVPLQSLGREELVRILTEPKNALVKQYEKLLEYDNVILKFTWDALQSAADKAIARGIGARGLRAVLEEIMNQVMYDVPDQPDIASVTITAQCVKDGVQPEILRDPARPARPRLGAAALRAEKGGLSPRGNVS</sequence>
<dbReference type="GO" id="GO:0140662">
    <property type="term" value="F:ATP-dependent protein folding chaperone"/>
    <property type="evidence" value="ECO:0007669"/>
    <property type="project" value="InterPro"/>
</dbReference>
<accession>A0A645B3A5</accession>
<proteinExistence type="predicted"/>
<keyword evidence="1" id="KW-0547">Nucleotide-binding</keyword>
<organism evidence="5">
    <name type="scientific">bioreactor metagenome</name>
    <dbReference type="NCBI Taxonomy" id="1076179"/>
    <lineage>
        <taxon>unclassified sequences</taxon>
        <taxon>metagenomes</taxon>
        <taxon>ecological metagenomes</taxon>
    </lineage>
</organism>
<keyword evidence="2 5" id="KW-0067">ATP-binding</keyword>
<dbReference type="GO" id="GO:0051082">
    <property type="term" value="F:unfolded protein binding"/>
    <property type="evidence" value="ECO:0007669"/>
    <property type="project" value="InterPro"/>
</dbReference>
<dbReference type="EMBL" id="VSSQ01017543">
    <property type="protein sequence ID" value="MPM59950.1"/>
    <property type="molecule type" value="Genomic_DNA"/>
</dbReference>
<dbReference type="Gene3D" id="3.40.50.300">
    <property type="entry name" value="P-loop containing nucleotide triphosphate hydrolases"/>
    <property type="match status" value="1"/>
</dbReference>
<feature type="domain" description="Clp ATPase C-terminal" evidence="4">
    <location>
        <begin position="158"/>
        <end position="252"/>
    </location>
</feature>
<dbReference type="Pfam" id="PF10431">
    <property type="entry name" value="ClpB_D2-small"/>
    <property type="match status" value="1"/>
</dbReference>
<name>A0A645B3A5_9ZZZZ</name>
<dbReference type="GO" id="GO:0051603">
    <property type="term" value="P:proteolysis involved in protein catabolic process"/>
    <property type="evidence" value="ECO:0007669"/>
    <property type="project" value="TreeGrafter"/>
</dbReference>
<feature type="region of interest" description="Disordered" evidence="3">
    <location>
        <begin position="254"/>
        <end position="283"/>
    </location>
</feature>
<evidence type="ECO:0000256" key="2">
    <source>
        <dbReference type="ARBA" id="ARBA00022840"/>
    </source>
</evidence>
<dbReference type="InterPro" id="IPR003959">
    <property type="entry name" value="ATPase_AAA_core"/>
</dbReference>
<dbReference type="GO" id="GO:0051301">
    <property type="term" value="P:cell division"/>
    <property type="evidence" value="ECO:0007669"/>
    <property type="project" value="TreeGrafter"/>
</dbReference>
<dbReference type="SUPFAM" id="SSF52540">
    <property type="entry name" value="P-loop containing nucleoside triphosphate hydrolases"/>
    <property type="match status" value="1"/>
</dbReference>
<dbReference type="GO" id="GO:0008233">
    <property type="term" value="F:peptidase activity"/>
    <property type="evidence" value="ECO:0007669"/>
    <property type="project" value="UniProtKB-KW"/>
</dbReference>
<dbReference type="InterPro" id="IPR004487">
    <property type="entry name" value="Clp_protease_ATP-bd_su_ClpX"/>
</dbReference>
<dbReference type="GO" id="GO:0016887">
    <property type="term" value="F:ATP hydrolysis activity"/>
    <property type="evidence" value="ECO:0007669"/>
    <property type="project" value="InterPro"/>
</dbReference>
<dbReference type="GO" id="GO:0005524">
    <property type="term" value="F:ATP binding"/>
    <property type="evidence" value="ECO:0007669"/>
    <property type="project" value="UniProtKB-KW"/>
</dbReference>
<reference evidence="5" key="1">
    <citation type="submission" date="2019-08" db="EMBL/GenBank/DDBJ databases">
        <authorList>
            <person name="Kucharzyk K."/>
            <person name="Murdoch R.W."/>
            <person name="Higgins S."/>
            <person name="Loffler F."/>
        </authorList>
    </citation>
    <scope>NUCLEOTIDE SEQUENCE</scope>
</reference>
<dbReference type="Pfam" id="PF07724">
    <property type="entry name" value="AAA_2"/>
    <property type="match status" value="1"/>
</dbReference>
<dbReference type="Gene3D" id="1.10.8.60">
    <property type="match status" value="1"/>
</dbReference>
<protein>
    <submittedName>
        <fullName evidence="5">ATP-dependent Clp protease ATP-binding subunit ClpX</fullName>
    </submittedName>
</protein>
<dbReference type="GO" id="GO:0009376">
    <property type="term" value="C:HslUV protease complex"/>
    <property type="evidence" value="ECO:0007669"/>
    <property type="project" value="TreeGrafter"/>
</dbReference>
<evidence type="ECO:0000256" key="3">
    <source>
        <dbReference type="SAM" id="MobiDB-lite"/>
    </source>
</evidence>
<keyword evidence="5" id="KW-0378">Hydrolase</keyword>
<dbReference type="PANTHER" id="PTHR48102:SF7">
    <property type="entry name" value="ATP-DEPENDENT CLP PROTEASE ATP-BINDING SUBUNIT CLPX-LIKE, MITOCHONDRIAL"/>
    <property type="match status" value="1"/>
</dbReference>
<dbReference type="FunFam" id="1.10.8.60:FF:000002">
    <property type="entry name" value="ATP-dependent Clp protease ATP-binding subunit ClpX"/>
    <property type="match status" value="1"/>
</dbReference>
<evidence type="ECO:0000256" key="1">
    <source>
        <dbReference type="ARBA" id="ARBA00022741"/>
    </source>
</evidence>
<keyword evidence="5" id="KW-0645">Protease</keyword>
<evidence type="ECO:0000313" key="5">
    <source>
        <dbReference type="EMBL" id="MPM59950.1"/>
    </source>
</evidence>
<dbReference type="InterPro" id="IPR019489">
    <property type="entry name" value="Clp_ATPase_C"/>
</dbReference>
<dbReference type="NCBIfam" id="NF003745">
    <property type="entry name" value="PRK05342.1"/>
    <property type="match status" value="1"/>
</dbReference>
<dbReference type="InterPro" id="IPR050052">
    <property type="entry name" value="ATP-dep_Clp_protease_ClpX"/>
</dbReference>
<evidence type="ECO:0000259" key="4">
    <source>
        <dbReference type="SMART" id="SM01086"/>
    </source>
</evidence>
<comment type="caution">
    <text evidence="5">The sequence shown here is derived from an EMBL/GenBank/DDBJ whole genome shotgun (WGS) entry which is preliminary data.</text>
</comment>
<gene>
    <name evidence="5" type="primary">clpX_32</name>
    <name evidence="5" type="ORF">SDC9_106796</name>
</gene>
<dbReference type="AlphaFoldDB" id="A0A645B3A5"/>